<feature type="transmembrane region" description="Helical" evidence="1">
    <location>
        <begin position="71"/>
        <end position="96"/>
    </location>
</feature>
<keyword evidence="1" id="KW-1133">Transmembrane helix</keyword>
<keyword evidence="1" id="KW-0472">Membrane</keyword>
<proteinExistence type="predicted"/>
<feature type="transmembrane region" description="Helical" evidence="1">
    <location>
        <begin position="41"/>
        <end position="59"/>
    </location>
</feature>
<reference evidence="2" key="1">
    <citation type="submission" date="2014-11" db="EMBL/GenBank/DDBJ databases">
        <authorList>
            <person name="Zhu J."/>
            <person name="Qi W."/>
            <person name="Song R."/>
        </authorList>
    </citation>
    <scope>NUCLEOTIDE SEQUENCE</scope>
</reference>
<keyword evidence="1" id="KW-0812">Transmembrane</keyword>
<protein>
    <submittedName>
        <fullName evidence="2">Uncharacterized protein</fullName>
    </submittedName>
</protein>
<accession>A0A1B1TBJ6</accession>
<dbReference type="EMBL" id="KP211846">
    <property type="protein sequence ID" value="ANV79656.1"/>
    <property type="molecule type" value="Genomic_DNA"/>
</dbReference>
<reference evidence="2" key="2">
    <citation type="journal article" date="2015" name="ISME J.">
        <title>A new class of marine Euryarchaeota group II from the Mediterranean deep chlorophyll maximum.</title>
        <authorList>
            <person name="Martin-Cuadrado A.B."/>
            <person name="Garcia-Heredia I."/>
            <person name="Molto A.G."/>
            <person name="Lopez-Ubeda R."/>
            <person name="Kimes N."/>
            <person name="Lopez-Garcia P."/>
            <person name="Moreira D."/>
            <person name="Rodriguez-Valera F."/>
        </authorList>
    </citation>
    <scope>NUCLEOTIDE SEQUENCE</scope>
</reference>
<organism evidence="2">
    <name type="scientific">uncultured Poseidoniia archaeon</name>
    <dbReference type="NCBI Taxonomy" id="1697135"/>
    <lineage>
        <taxon>Archaea</taxon>
        <taxon>Methanobacteriati</taxon>
        <taxon>Thermoplasmatota</taxon>
        <taxon>Candidatus Poseidoniia</taxon>
        <taxon>environmental samples</taxon>
    </lineage>
</organism>
<feature type="transmembrane region" description="Helical" evidence="1">
    <location>
        <begin position="6"/>
        <end position="29"/>
    </location>
</feature>
<name>A0A1B1TBJ6_9ARCH</name>
<dbReference type="AlphaFoldDB" id="A0A1B1TBJ6"/>
<evidence type="ECO:0000256" key="1">
    <source>
        <dbReference type="SAM" id="Phobius"/>
    </source>
</evidence>
<sequence>MSSILLEILYYTLGGFMLTNFSLIIFQLFSLHPYSKPTIPVVVQSFLILISALIINSLNDDVETIVDAIRFSLVVGIQGILIIIPFLYIIIIYFLLRASFRKRPFDDLLDSPE</sequence>
<evidence type="ECO:0000313" key="2">
    <source>
        <dbReference type="EMBL" id="ANV79656.1"/>
    </source>
</evidence>